<dbReference type="PRINTS" id="PR00169">
    <property type="entry name" value="KCHANNEL"/>
</dbReference>
<organism evidence="15 16">
    <name type="scientific">Peronospora destructor</name>
    <dbReference type="NCBI Taxonomy" id="86335"/>
    <lineage>
        <taxon>Eukaryota</taxon>
        <taxon>Sar</taxon>
        <taxon>Stramenopiles</taxon>
        <taxon>Oomycota</taxon>
        <taxon>Peronosporomycetes</taxon>
        <taxon>Peronosporales</taxon>
        <taxon>Peronosporaceae</taxon>
        <taxon>Peronospora</taxon>
    </lineage>
</organism>
<keyword evidence="2" id="KW-0813">Transport</keyword>
<dbReference type="InterPro" id="IPR027359">
    <property type="entry name" value="Volt_channel_dom_sf"/>
</dbReference>
<feature type="compositionally biased region" description="Low complexity" evidence="12">
    <location>
        <begin position="17"/>
        <end position="27"/>
    </location>
</feature>
<comment type="caution">
    <text evidence="15">The sequence shown here is derived from an EMBL/GenBank/DDBJ whole genome shotgun (WGS) entry which is preliminary data.</text>
</comment>
<dbReference type="SUPFAM" id="SSF81324">
    <property type="entry name" value="Voltage-gated potassium channels"/>
    <property type="match status" value="1"/>
</dbReference>
<dbReference type="Gene3D" id="1.20.120.350">
    <property type="entry name" value="Voltage-gated potassium channels. Chain C"/>
    <property type="match status" value="1"/>
</dbReference>
<evidence type="ECO:0000256" key="2">
    <source>
        <dbReference type="ARBA" id="ARBA00022448"/>
    </source>
</evidence>
<evidence type="ECO:0000256" key="1">
    <source>
        <dbReference type="ARBA" id="ARBA00004141"/>
    </source>
</evidence>
<dbReference type="Gene3D" id="1.10.287.70">
    <property type="match status" value="1"/>
</dbReference>
<feature type="compositionally biased region" description="Polar residues" evidence="12">
    <location>
        <begin position="363"/>
        <end position="373"/>
    </location>
</feature>
<keyword evidence="6" id="KW-0851">Voltage-gated channel</keyword>
<evidence type="ECO:0000313" key="15">
    <source>
        <dbReference type="EMBL" id="CAI5714855.1"/>
    </source>
</evidence>
<evidence type="ECO:0000256" key="13">
    <source>
        <dbReference type="SAM" id="Phobius"/>
    </source>
</evidence>
<evidence type="ECO:0000256" key="10">
    <source>
        <dbReference type="ARBA" id="ARBA00023136"/>
    </source>
</evidence>
<dbReference type="Pfam" id="PF00520">
    <property type="entry name" value="Ion_trans"/>
    <property type="match status" value="1"/>
</dbReference>
<keyword evidence="8 13" id="KW-1133">Transmembrane helix</keyword>
<keyword evidence="7" id="KW-0630">Potassium</keyword>
<feature type="region of interest" description="Disordered" evidence="12">
    <location>
        <begin position="345"/>
        <end position="373"/>
    </location>
</feature>
<feature type="transmembrane region" description="Helical" evidence="13">
    <location>
        <begin position="111"/>
        <end position="129"/>
    </location>
</feature>
<dbReference type="GO" id="GO:0001508">
    <property type="term" value="P:action potential"/>
    <property type="evidence" value="ECO:0007669"/>
    <property type="project" value="TreeGrafter"/>
</dbReference>
<dbReference type="GO" id="GO:0005249">
    <property type="term" value="F:voltage-gated potassium channel activity"/>
    <property type="evidence" value="ECO:0007669"/>
    <property type="project" value="InterPro"/>
</dbReference>
<proteinExistence type="predicted"/>
<name>A0AAV0T8H8_9STRA</name>
<feature type="transmembrane region" description="Helical" evidence="13">
    <location>
        <begin position="217"/>
        <end position="238"/>
    </location>
</feature>
<dbReference type="PANTHER" id="PTHR11537:SF254">
    <property type="entry name" value="POTASSIUM VOLTAGE-GATED CHANNEL PROTEIN SHAB"/>
    <property type="match status" value="1"/>
</dbReference>
<evidence type="ECO:0000259" key="14">
    <source>
        <dbReference type="Pfam" id="PF00520"/>
    </source>
</evidence>
<dbReference type="GO" id="GO:0008076">
    <property type="term" value="C:voltage-gated potassium channel complex"/>
    <property type="evidence" value="ECO:0007669"/>
    <property type="project" value="InterPro"/>
</dbReference>
<comment type="subcellular location">
    <subcellularLocation>
        <location evidence="1">Membrane</location>
        <topology evidence="1">Multi-pass membrane protein</topology>
    </subcellularLocation>
</comment>
<dbReference type="Proteomes" id="UP001162029">
    <property type="component" value="Unassembled WGS sequence"/>
</dbReference>
<feature type="transmembrane region" description="Helical" evidence="13">
    <location>
        <begin position="283"/>
        <end position="303"/>
    </location>
</feature>
<feature type="compositionally biased region" description="Basic and acidic residues" evidence="12">
    <location>
        <begin position="345"/>
        <end position="354"/>
    </location>
</feature>
<sequence>MKKTPREHRGHSYNENSTLLSSSPSPSQWRCITARRHTTVRQDIWTVLRFRSSVQHHTGLQYASYVLELSILTLILLNVVVAISETSAVVVADTTGSSLGPKPIVNDWTDIFLLVSTIIFSIEYMLRLWSCVEDDRFSNGKIIGRLKWMSRPLSLIDLLALVPFYLEVGMEYDAHHDKALTLRSLRLLRIVSFLRLERMYNAMKNLRVVFARKKEEFLVLTYLTAMVILTSSLLIFFLEHLAQPNVFPTFSVSLWWSVETITSLGYGDIVPITGMGRVVGASLALWGIVLFTIPGAVLGSSFIEVMLEKQHEEEAELYSMAVGRDDRSCDNPLFVGNFSDKEEYHEHHAEHDHPISAPHTPMSVKSSDSQSTPHIGTALAMHQRLETIVKGQHRMEMQLWQQQQQLERLTRLVEAALDATSTTSRNNLPH</sequence>
<evidence type="ECO:0000256" key="12">
    <source>
        <dbReference type="SAM" id="MobiDB-lite"/>
    </source>
</evidence>
<dbReference type="AlphaFoldDB" id="A0AAV0T8H8"/>
<feature type="transmembrane region" description="Helical" evidence="13">
    <location>
        <begin position="65"/>
        <end position="91"/>
    </location>
</feature>
<accession>A0AAV0T8H8</accession>
<dbReference type="InterPro" id="IPR005821">
    <property type="entry name" value="Ion_trans_dom"/>
</dbReference>
<evidence type="ECO:0000256" key="6">
    <source>
        <dbReference type="ARBA" id="ARBA00022882"/>
    </source>
</evidence>
<feature type="compositionally biased region" description="Basic residues" evidence="12">
    <location>
        <begin position="1"/>
        <end position="11"/>
    </location>
</feature>
<keyword evidence="16" id="KW-1185">Reference proteome</keyword>
<evidence type="ECO:0000256" key="7">
    <source>
        <dbReference type="ARBA" id="ARBA00022958"/>
    </source>
</evidence>
<dbReference type="PANTHER" id="PTHR11537">
    <property type="entry name" value="VOLTAGE-GATED POTASSIUM CHANNEL"/>
    <property type="match status" value="1"/>
</dbReference>
<keyword evidence="11" id="KW-0407">Ion channel</keyword>
<evidence type="ECO:0000256" key="3">
    <source>
        <dbReference type="ARBA" id="ARBA00022538"/>
    </source>
</evidence>
<keyword evidence="5" id="KW-0631">Potassium channel</keyword>
<evidence type="ECO:0000256" key="8">
    <source>
        <dbReference type="ARBA" id="ARBA00022989"/>
    </source>
</evidence>
<evidence type="ECO:0000256" key="11">
    <source>
        <dbReference type="ARBA" id="ARBA00023303"/>
    </source>
</evidence>
<evidence type="ECO:0000256" key="4">
    <source>
        <dbReference type="ARBA" id="ARBA00022692"/>
    </source>
</evidence>
<keyword evidence="10 13" id="KW-0472">Membrane</keyword>
<gene>
    <name evidence="15" type="ORF">PDE001_LOCUS1217</name>
</gene>
<feature type="region of interest" description="Disordered" evidence="12">
    <location>
        <begin position="1"/>
        <end position="27"/>
    </location>
</feature>
<keyword evidence="9" id="KW-0406">Ion transport</keyword>
<protein>
    <recommendedName>
        <fullName evidence="14">Ion transport domain-containing protein</fullName>
    </recommendedName>
</protein>
<evidence type="ECO:0000313" key="16">
    <source>
        <dbReference type="Proteomes" id="UP001162029"/>
    </source>
</evidence>
<dbReference type="EMBL" id="CANTFM010000210">
    <property type="protein sequence ID" value="CAI5714855.1"/>
    <property type="molecule type" value="Genomic_DNA"/>
</dbReference>
<dbReference type="InterPro" id="IPR028325">
    <property type="entry name" value="VG_K_chnl"/>
</dbReference>
<evidence type="ECO:0000256" key="5">
    <source>
        <dbReference type="ARBA" id="ARBA00022826"/>
    </source>
</evidence>
<keyword evidence="3" id="KW-0633">Potassium transport</keyword>
<dbReference type="FunFam" id="1.20.120.350:FF:000166">
    <property type="match status" value="1"/>
</dbReference>
<feature type="domain" description="Ion transport" evidence="14">
    <location>
        <begin position="65"/>
        <end position="305"/>
    </location>
</feature>
<evidence type="ECO:0000256" key="9">
    <source>
        <dbReference type="ARBA" id="ARBA00023065"/>
    </source>
</evidence>
<reference evidence="15" key="1">
    <citation type="submission" date="2022-12" db="EMBL/GenBank/DDBJ databases">
        <authorList>
            <person name="Webb A."/>
        </authorList>
    </citation>
    <scope>NUCLEOTIDE SEQUENCE</scope>
    <source>
        <strain evidence="15">Pd1</strain>
    </source>
</reference>
<keyword evidence="4 13" id="KW-0812">Transmembrane</keyword>